<keyword evidence="3 7" id="KW-0812">Transmembrane</keyword>
<feature type="domain" description="Transmembrane protein family 132 fourth" evidence="9">
    <location>
        <begin position="369"/>
        <end position="466"/>
    </location>
</feature>
<evidence type="ECO:0008006" key="14">
    <source>
        <dbReference type="Google" id="ProtNLM"/>
    </source>
</evidence>
<keyword evidence="5 7" id="KW-0472">Membrane</keyword>
<organism evidence="12 13">
    <name type="scientific">Pristionchus fissidentatus</name>
    <dbReference type="NCBI Taxonomy" id="1538716"/>
    <lineage>
        <taxon>Eukaryota</taxon>
        <taxon>Metazoa</taxon>
        <taxon>Ecdysozoa</taxon>
        <taxon>Nematoda</taxon>
        <taxon>Chromadorea</taxon>
        <taxon>Rhabditida</taxon>
        <taxon>Rhabditina</taxon>
        <taxon>Diplogasteromorpha</taxon>
        <taxon>Diplogasteroidea</taxon>
        <taxon>Neodiplogasteridae</taxon>
        <taxon>Pristionchus</taxon>
    </lineage>
</organism>
<keyword evidence="4 7" id="KW-1133">Transmembrane helix</keyword>
<evidence type="ECO:0000256" key="5">
    <source>
        <dbReference type="ARBA" id="ARBA00023136"/>
    </source>
</evidence>
<reference evidence="12" key="1">
    <citation type="submission" date="2023-10" db="EMBL/GenBank/DDBJ databases">
        <title>Genome assembly of Pristionchus species.</title>
        <authorList>
            <person name="Yoshida K."/>
            <person name="Sommer R.J."/>
        </authorList>
    </citation>
    <scope>NUCLEOTIDE SEQUENCE</scope>
    <source>
        <strain evidence="12">RS5133</strain>
    </source>
</reference>
<dbReference type="InterPro" id="IPR055423">
    <property type="entry name" value="Ig_TMEM132_5th"/>
</dbReference>
<dbReference type="AlphaFoldDB" id="A0AAV5VH74"/>
<feature type="region of interest" description="Disordered" evidence="6">
    <location>
        <begin position="834"/>
        <end position="864"/>
    </location>
</feature>
<dbReference type="GO" id="GO:0016020">
    <property type="term" value="C:membrane"/>
    <property type="evidence" value="ECO:0007669"/>
    <property type="project" value="UniProtKB-SubCell"/>
</dbReference>
<feature type="domain" description="Transmembrane protein TMEM132 fifth" evidence="10">
    <location>
        <begin position="470"/>
        <end position="604"/>
    </location>
</feature>
<evidence type="ECO:0000256" key="3">
    <source>
        <dbReference type="ARBA" id="ARBA00022692"/>
    </source>
</evidence>
<keyword evidence="13" id="KW-1185">Reference proteome</keyword>
<feature type="signal peptide" evidence="8">
    <location>
        <begin position="1"/>
        <end position="19"/>
    </location>
</feature>
<evidence type="ECO:0000259" key="11">
    <source>
        <dbReference type="Pfam" id="PF23487"/>
    </source>
</evidence>
<dbReference type="Pfam" id="PF16070">
    <property type="entry name" value="Ig_TMEM132_4th"/>
    <property type="match status" value="1"/>
</dbReference>
<protein>
    <recommendedName>
        <fullName evidence="14">Transmembrane protein family 132 middle domain-containing protein</fullName>
    </recommendedName>
</protein>
<comment type="similarity">
    <text evidence="2">Belongs to the TMEM132 family.</text>
</comment>
<accession>A0AAV5VH74</accession>
<dbReference type="Pfam" id="PF23486">
    <property type="entry name" value="Ig_TMEM132_5th"/>
    <property type="match status" value="1"/>
</dbReference>
<dbReference type="InterPro" id="IPR031437">
    <property type="entry name" value="Ig_TMEM132_4th"/>
</dbReference>
<evidence type="ECO:0000256" key="4">
    <source>
        <dbReference type="ARBA" id="ARBA00022989"/>
    </source>
</evidence>
<dbReference type="Pfam" id="PF23487">
    <property type="entry name" value="Ig_TMEM132_6th"/>
    <property type="match status" value="1"/>
</dbReference>
<feature type="chain" id="PRO_5043966567" description="Transmembrane protein family 132 middle domain-containing protein" evidence="8">
    <location>
        <begin position="20"/>
        <end position="961"/>
    </location>
</feature>
<evidence type="ECO:0000256" key="6">
    <source>
        <dbReference type="SAM" id="MobiDB-lite"/>
    </source>
</evidence>
<keyword evidence="8" id="KW-0732">Signal</keyword>
<comment type="caution">
    <text evidence="12">The sequence shown here is derived from an EMBL/GenBank/DDBJ whole genome shotgun (WGS) entry which is preliminary data.</text>
</comment>
<dbReference type="EMBL" id="BTSY01000003">
    <property type="protein sequence ID" value="GMT18731.1"/>
    <property type="molecule type" value="Genomic_DNA"/>
</dbReference>
<dbReference type="InterPro" id="IPR026307">
    <property type="entry name" value="TMEM132"/>
</dbReference>
<feature type="transmembrane region" description="Helical" evidence="7">
    <location>
        <begin position="768"/>
        <end position="787"/>
    </location>
</feature>
<dbReference type="Proteomes" id="UP001432322">
    <property type="component" value="Unassembled WGS sequence"/>
</dbReference>
<comment type="subcellular location">
    <subcellularLocation>
        <location evidence="1">Membrane</location>
        <topology evidence="1">Single-pass type I membrane protein</topology>
    </subcellularLocation>
</comment>
<evidence type="ECO:0000256" key="8">
    <source>
        <dbReference type="SAM" id="SignalP"/>
    </source>
</evidence>
<proteinExistence type="inferred from homology"/>
<name>A0AAV5VH74_9BILA</name>
<evidence type="ECO:0000313" key="12">
    <source>
        <dbReference type="EMBL" id="GMT18731.1"/>
    </source>
</evidence>
<dbReference type="InterPro" id="IPR055424">
    <property type="entry name" value="Ig_TMEM132_6th"/>
</dbReference>
<evidence type="ECO:0000256" key="7">
    <source>
        <dbReference type="SAM" id="Phobius"/>
    </source>
</evidence>
<dbReference type="PANTHER" id="PTHR13388">
    <property type="entry name" value="DETONATOR, ISOFORM E"/>
    <property type="match status" value="1"/>
</dbReference>
<sequence>MISSLFLSTILLLYHSAESQDISYSIHPPHNSFFLYSQTSFNKSHNVLFLQDSCPSSIHQSISSSIGGPPSSSSLIQSIPSLHCAVSVHIVESTIRLDRPFIDVIGLGDISLLSYFRKAVCVNVKVTTNNGATISNSCQLSPFETDRLSCLIRMQIPFSWFGPLGGNRTKQFLSLSYTVGATCSETFFDRPQYPIYLEAQVENAQAHTLLLTQDLDISVLSRANLTFGLHSLNSLFVHMQMNETKETKEMEAIEMRLFMDSRLDILNVSPLSPLDWAVKVVTPSLPQSHTAFICTRLKKNATWDGYLFALLVKMRGNVAENQRLEKKEEGAEAALHWTIKMGKESEIEKSSTENRAVMKMRVTHDSLYAIVPISKSNQLINSAVLSGHQISLAMRVFSVSLGGATTDVTSLSHCMSSESKVLKTSPTCASVYVDGSEMRGSPAVKIHVQFENWVTDVVFIVWYPRLPVNVWVRDSTLNAVGDWPVTTWKQLESGRLSRSSARQFSCKERFQSTEVKVLVSFIVVDDRTGERTFLSGSRDALFDVTSLAGDRIHTADRSIAFVRRVDSKFLVSAIRKGTTSVIVKSNLPQMTLGSIPITISDERVSVSSLRVLPLTSSSIRIDSLPSRPPTHSVTMEMNHLFAHKYQHGWLSLSIVYSDENSESIDDVPVAEFSLSVTSNDDRLVAANMKAPNRVDLIALDDSDSSSILIELRPSPECIDPDSLPISIHSIPLSINFGSGTRATRGPTMDSSPSPSLSSLPSDGFRLDTILAILLILFVIVTLVRIVASRSRSFTGYEKLVVPLLSRFSSSSSGVRGEKGEEEVENEWVWLSKNSPRIPSTNSDGSGHSSKSLPHRDSPSSPVSYDCNTHTSISYRGSEISVFISPQPAVTVNGTLADRESWRAVHSNRSARIVPRNRLADSSSEHDLQRGMAGDSYRTHTWNSSGKRRSPPNYEGLRESIA</sequence>
<evidence type="ECO:0000313" key="13">
    <source>
        <dbReference type="Proteomes" id="UP001432322"/>
    </source>
</evidence>
<dbReference type="PANTHER" id="PTHR13388:SF11">
    <property type="entry name" value="DETONATOR, ISOFORM E"/>
    <property type="match status" value="1"/>
</dbReference>
<evidence type="ECO:0000259" key="10">
    <source>
        <dbReference type="Pfam" id="PF23486"/>
    </source>
</evidence>
<gene>
    <name evidence="12" type="ORF">PFISCL1PPCAC_10028</name>
</gene>
<evidence type="ECO:0000259" key="9">
    <source>
        <dbReference type="Pfam" id="PF16070"/>
    </source>
</evidence>
<evidence type="ECO:0000256" key="2">
    <source>
        <dbReference type="ARBA" id="ARBA00006166"/>
    </source>
</evidence>
<feature type="compositionally biased region" description="Polar residues" evidence="6">
    <location>
        <begin position="834"/>
        <end position="851"/>
    </location>
</feature>
<feature type="region of interest" description="Disordered" evidence="6">
    <location>
        <begin position="917"/>
        <end position="961"/>
    </location>
</feature>
<evidence type="ECO:0000256" key="1">
    <source>
        <dbReference type="ARBA" id="ARBA00004479"/>
    </source>
</evidence>
<feature type="domain" description="Transmembrane protein TMEM132 sixth" evidence="11">
    <location>
        <begin position="605"/>
        <end position="717"/>
    </location>
</feature>